<evidence type="ECO:0000313" key="4">
    <source>
        <dbReference type="Proteomes" id="UP000198323"/>
    </source>
</evidence>
<evidence type="ECO:0000313" key="3">
    <source>
        <dbReference type="EMBL" id="OXB58875.1"/>
    </source>
</evidence>
<evidence type="ECO:0000256" key="2">
    <source>
        <dbReference type="PROSITE-ProRule" id="PRU00235"/>
    </source>
</evidence>
<dbReference type="InterPro" id="IPR000408">
    <property type="entry name" value="Reg_chr_condens"/>
</dbReference>
<dbReference type="EMBL" id="MCFN01000436">
    <property type="protein sequence ID" value="OXB58875.1"/>
    <property type="molecule type" value="Genomic_DNA"/>
</dbReference>
<dbReference type="Proteomes" id="UP000198323">
    <property type="component" value="Unassembled WGS sequence"/>
</dbReference>
<protein>
    <submittedName>
        <fullName evidence="3">Uncharacterized protein</fullName>
    </submittedName>
</protein>
<dbReference type="Gene3D" id="2.130.10.30">
    <property type="entry name" value="Regulator of chromosome condensation 1/beta-lactamase-inhibitor protein II"/>
    <property type="match status" value="1"/>
</dbReference>
<dbReference type="InterPro" id="IPR051709">
    <property type="entry name" value="Ub-ligase/GTPase-reg"/>
</dbReference>
<dbReference type="GO" id="GO:0016567">
    <property type="term" value="P:protein ubiquitination"/>
    <property type="evidence" value="ECO:0007669"/>
    <property type="project" value="TreeGrafter"/>
</dbReference>
<organism evidence="3 4">
    <name type="scientific">Callipepla squamata</name>
    <name type="common">Scaled quail</name>
    <dbReference type="NCBI Taxonomy" id="9009"/>
    <lineage>
        <taxon>Eukaryota</taxon>
        <taxon>Metazoa</taxon>
        <taxon>Chordata</taxon>
        <taxon>Craniata</taxon>
        <taxon>Vertebrata</taxon>
        <taxon>Euteleostomi</taxon>
        <taxon>Archelosauria</taxon>
        <taxon>Archosauria</taxon>
        <taxon>Dinosauria</taxon>
        <taxon>Saurischia</taxon>
        <taxon>Theropoda</taxon>
        <taxon>Coelurosauria</taxon>
        <taxon>Aves</taxon>
        <taxon>Neognathae</taxon>
        <taxon>Galloanserae</taxon>
        <taxon>Galliformes</taxon>
        <taxon>Odontophoridae</taxon>
        <taxon>Callipepla</taxon>
    </lineage>
</organism>
<keyword evidence="1" id="KW-0677">Repeat</keyword>
<dbReference type="GO" id="GO:0061630">
    <property type="term" value="F:ubiquitin protein ligase activity"/>
    <property type="evidence" value="ECO:0007669"/>
    <property type="project" value="TreeGrafter"/>
</dbReference>
<dbReference type="Pfam" id="PF00415">
    <property type="entry name" value="RCC1"/>
    <property type="match status" value="2"/>
</dbReference>
<dbReference type="STRING" id="9009.A0A226MU90"/>
<dbReference type="InterPro" id="IPR009091">
    <property type="entry name" value="RCC1/BLIP-II"/>
</dbReference>
<proteinExistence type="predicted"/>
<dbReference type="AlphaFoldDB" id="A0A226MU90"/>
<gene>
    <name evidence="3" type="ORF">ASZ78_012719</name>
</gene>
<accession>A0A226MU90</accession>
<feature type="repeat" description="RCC1" evidence="2">
    <location>
        <begin position="138"/>
        <end position="189"/>
    </location>
</feature>
<dbReference type="PROSITE" id="PS00626">
    <property type="entry name" value="RCC1_2"/>
    <property type="match status" value="1"/>
</dbReference>
<reference evidence="3 4" key="1">
    <citation type="submission" date="2016-07" db="EMBL/GenBank/DDBJ databases">
        <title>Disparate Historic Effective Population Sizes Predicted by Modern Levels of Genome Diversity for the Scaled Quail (Callipepla squamata) and the Northern Bobwhite (Colinus virginianus): Inferences from First and Second Generation Draft Genome Assemblies for Sympatric New World Quail.</title>
        <authorList>
            <person name="Oldeschulte D.L."/>
            <person name="Halley Y.A."/>
            <person name="Bhattarai E.K."/>
            <person name="Brashear W.A."/>
            <person name="Hill J."/>
            <person name="Metz R.P."/>
            <person name="Johnson C.D."/>
            <person name="Rollins D."/>
            <person name="Peterson M.J."/>
            <person name="Bickhart D.M."/>
            <person name="Decker J.E."/>
            <person name="Seabury C.M."/>
        </authorList>
    </citation>
    <scope>NUCLEOTIDE SEQUENCE [LARGE SCALE GENOMIC DNA]</scope>
    <source>
        <strain evidence="3 4">Texas</strain>
        <tissue evidence="3">Leg muscle</tissue>
    </source>
</reference>
<dbReference type="OrthoDB" id="5981550at2759"/>
<dbReference type="PANTHER" id="PTHR45622">
    <property type="entry name" value="UBIQUITIN-PROTEIN LIGASE E3A-RELATED"/>
    <property type="match status" value="1"/>
</dbReference>
<dbReference type="GO" id="GO:0005737">
    <property type="term" value="C:cytoplasm"/>
    <property type="evidence" value="ECO:0007669"/>
    <property type="project" value="TreeGrafter"/>
</dbReference>
<dbReference type="SUPFAM" id="SSF50985">
    <property type="entry name" value="RCC1/BLIP-II"/>
    <property type="match status" value="1"/>
</dbReference>
<evidence type="ECO:0000256" key="1">
    <source>
        <dbReference type="ARBA" id="ARBA00022737"/>
    </source>
</evidence>
<sequence>MTRRTPREPHDAGERVRSERKGDVKCSNCDETHIVVCSCDGEFYERWTTAPNKIFKPSIYFDMVFFPYLCRLVKELGNHDIVQVACGDYHSMALSKGSLFCALFFSKWMLHLTGLFRRERLNYIQYDVLVCFFTYKDGLVCTFGAGEAGQLGHNSTRNELTPRVVAELWGARVSHVACGRQHTLVYVPSLDKVYSFGSYEGQLGSERKANQLIPLPIDLPVDNEKFCQGNDRCRCVRSTLISSKSGKGEVFAFLISCSH</sequence>
<dbReference type="PROSITE" id="PS50012">
    <property type="entry name" value="RCC1_3"/>
    <property type="match status" value="1"/>
</dbReference>
<dbReference type="PANTHER" id="PTHR45622:SF69">
    <property type="entry name" value="HECT DOMAIN-CONTAINING PROTEIN"/>
    <property type="match status" value="1"/>
</dbReference>
<dbReference type="GO" id="GO:0006511">
    <property type="term" value="P:ubiquitin-dependent protein catabolic process"/>
    <property type="evidence" value="ECO:0007669"/>
    <property type="project" value="TreeGrafter"/>
</dbReference>
<comment type="caution">
    <text evidence="3">The sequence shown here is derived from an EMBL/GenBank/DDBJ whole genome shotgun (WGS) entry which is preliminary data.</text>
</comment>
<keyword evidence="4" id="KW-1185">Reference proteome</keyword>
<name>A0A226MU90_CALSU</name>